<protein>
    <submittedName>
        <fullName evidence="2">SMI1/KNR4 family protein</fullName>
    </submittedName>
</protein>
<accession>A0ABS3XKT5</accession>
<dbReference type="Pfam" id="PF09346">
    <property type="entry name" value="SMI1_KNR4"/>
    <property type="match status" value="1"/>
</dbReference>
<evidence type="ECO:0000313" key="2">
    <source>
        <dbReference type="EMBL" id="MBO8196022.1"/>
    </source>
</evidence>
<proteinExistence type="predicted"/>
<sequence length="146" mass="16919">MWRDMIRRLYQDAEFSAPAADAEIDHIERRLGQPVPDALRGLLRESNGVRDEYGAGLVWSVREIVEQNAEFRANSDFSAHYMSFEQLMFMADNGGGDQFAFVRVPAGRPDDVFVWDHETDERKRVALSLADYLDRRARSDGDDWYR</sequence>
<dbReference type="SMART" id="SM00860">
    <property type="entry name" value="SMI1_KNR4"/>
    <property type="match status" value="1"/>
</dbReference>
<feature type="domain" description="Knr4/Smi1-like" evidence="1">
    <location>
        <begin position="18"/>
        <end position="135"/>
    </location>
</feature>
<gene>
    <name evidence="2" type="ORF">ITI46_30895</name>
</gene>
<dbReference type="Proteomes" id="UP001519064">
    <property type="component" value="Unassembled WGS sequence"/>
</dbReference>
<organism evidence="2 3">
    <name type="scientific">Streptomyces oryzae</name>
    <dbReference type="NCBI Taxonomy" id="1434886"/>
    <lineage>
        <taxon>Bacteria</taxon>
        <taxon>Bacillati</taxon>
        <taxon>Actinomycetota</taxon>
        <taxon>Actinomycetes</taxon>
        <taxon>Kitasatosporales</taxon>
        <taxon>Streptomycetaceae</taxon>
        <taxon>Streptomyces</taxon>
    </lineage>
</organism>
<evidence type="ECO:0000259" key="1">
    <source>
        <dbReference type="SMART" id="SM00860"/>
    </source>
</evidence>
<dbReference type="SUPFAM" id="SSF160631">
    <property type="entry name" value="SMI1/KNR4-like"/>
    <property type="match status" value="1"/>
</dbReference>
<dbReference type="InterPro" id="IPR037883">
    <property type="entry name" value="Knr4/Smi1-like_sf"/>
</dbReference>
<dbReference type="EMBL" id="JADKMA010000242">
    <property type="protein sequence ID" value="MBO8196022.1"/>
    <property type="molecule type" value="Genomic_DNA"/>
</dbReference>
<keyword evidence="3" id="KW-1185">Reference proteome</keyword>
<dbReference type="InterPro" id="IPR018958">
    <property type="entry name" value="Knr4/Smi1-like_dom"/>
</dbReference>
<evidence type="ECO:0000313" key="3">
    <source>
        <dbReference type="Proteomes" id="UP001519064"/>
    </source>
</evidence>
<name>A0ABS3XKT5_9ACTN</name>
<comment type="caution">
    <text evidence="2">The sequence shown here is derived from an EMBL/GenBank/DDBJ whole genome shotgun (WGS) entry which is preliminary data.</text>
</comment>
<reference evidence="2 3" key="1">
    <citation type="submission" date="2020-11" db="EMBL/GenBank/DDBJ databases">
        <title>Streptomyces spirodelae sp. nov., isolated from duckweed.</title>
        <authorList>
            <person name="Saimee Y."/>
            <person name="Duangmal K."/>
        </authorList>
    </citation>
    <scope>NUCLEOTIDE SEQUENCE [LARGE SCALE GENOMIC DNA]</scope>
    <source>
        <strain evidence="2 3">S16-07</strain>
    </source>
</reference>
<dbReference type="Gene3D" id="3.40.1580.10">
    <property type="entry name" value="SMI1/KNR4-like"/>
    <property type="match status" value="1"/>
</dbReference>